<dbReference type="AlphaFoldDB" id="A0A0A0K8F2"/>
<name>A0A0A0K8F2_CUCSA</name>
<dbReference type="EMBL" id="CM002928">
    <property type="protein sequence ID" value="KGN44061.1"/>
    <property type="molecule type" value="Genomic_DNA"/>
</dbReference>
<dbReference type="PANTHER" id="PTHR33018">
    <property type="entry name" value="OS10G0338966 PROTEIN-RELATED"/>
    <property type="match status" value="1"/>
</dbReference>
<reference evidence="1 2" key="3">
    <citation type="journal article" date="2010" name="BMC Genomics">
        <title>Transcriptome sequencing and comparative analysis of cucumber flowers with different sex types.</title>
        <authorList>
            <person name="Guo S."/>
            <person name="Zheng Y."/>
            <person name="Joung J.G."/>
            <person name="Liu S."/>
            <person name="Zhang Z."/>
            <person name="Crasta O.R."/>
            <person name="Sobral B.W."/>
            <person name="Xu Y."/>
            <person name="Huang S."/>
            <person name="Fei Z."/>
        </authorList>
    </citation>
    <scope>NUCLEOTIDE SEQUENCE [LARGE SCALE GENOMIC DNA]</scope>
    <source>
        <strain evidence="2">cv. 9930</strain>
    </source>
</reference>
<dbReference type="Proteomes" id="UP000029981">
    <property type="component" value="Chromosome 7"/>
</dbReference>
<accession>A0A0A0K8F2</accession>
<dbReference type="PANTHER" id="PTHR33018:SF31">
    <property type="entry name" value="TRANSPOSASE, PTTA_EN_SPM, PLANT"/>
    <property type="match status" value="1"/>
</dbReference>
<sequence>MENSHISSEDERQMILEVRNRSFVPRGPTTMSKLASDYSRIQRERRSKCVYNHHVARKGYVNLVNEINMTCDVSYRSTLWKEAWKGNNNNDYFDDATRDCVSRIDALVATHKDEDILTKVLGSKEYGGRVRGVGGFVSQSQYFKIVKGKEKMISPEVEICHKEDDSRSKSYKKSLNHSRSSIKIVSIDLNANEELGNTPSNEGVEIINSVVSFQILML</sequence>
<reference evidence="1 2" key="1">
    <citation type="journal article" date="2009" name="Nat. Genet.">
        <title>The genome of the cucumber, Cucumis sativus L.</title>
        <authorList>
            <person name="Huang S."/>
            <person name="Li R."/>
            <person name="Zhang Z."/>
            <person name="Li L."/>
            <person name="Gu X."/>
            <person name="Fan W."/>
            <person name="Lucas W.J."/>
            <person name="Wang X."/>
            <person name="Xie B."/>
            <person name="Ni P."/>
            <person name="Ren Y."/>
            <person name="Zhu H."/>
            <person name="Li J."/>
            <person name="Lin K."/>
            <person name="Jin W."/>
            <person name="Fei Z."/>
            <person name="Li G."/>
            <person name="Staub J."/>
            <person name="Kilian A."/>
            <person name="van der Vossen E.A."/>
            <person name="Wu Y."/>
            <person name="Guo J."/>
            <person name="He J."/>
            <person name="Jia Z."/>
            <person name="Ren Y."/>
            <person name="Tian G."/>
            <person name="Lu Y."/>
            <person name="Ruan J."/>
            <person name="Qian W."/>
            <person name="Wang M."/>
            <person name="Huang Q."/>
            <person name="Li B."/>
            <person name="Xuan Z."/>
            <person name="Cao J."/>
            <person name="Asan"/>
            <person name="Wu Z."/>
            <person name="Zhang J."/>
            <person name="Cai Q."/>
            <person name="Bai Y."/>
            <person name="Zhao B."/>
            <person name="Han Y."/>
            <person name="Li Y."/>
            <person name="Li X."/>
            <person name="Wang S."/>
            <person name="Shi Q."/>
            <person name="Liu S."/>
            <person name="Cho W.K."/>
            <person name="Kim J.Y."/>
            <person name="Xu Y."/>
            <person name="Heller-Uszynska K."/>
            <person name="Miao H."/>
            <person name="Cheng Z."/>
            <person name="Zhang S."/>
            <person name="Wu J."/>
            <person name="Yang Y."/>
            <person name="Kang H."/>
            <person name="Li M."/>
            <person name="Liang H."/>
            <person name="Ren X."/>
            <person name="Shi Z."/>
            <person name="Wen M."/>
            <person name="Jian M."/>
            <person name="Yang H."/>
            <person name="Zhang G."/>
            <person name="Yang Z."/>
            <person name="Chen R."/>
            <person name="Liu S."/>
            <person name="Li J."/>
            <person name="Ma L."/>
            <person name="Liu H."/>
            <person name="Zhou Y."/>
            <person name="Zhao J."/>
            <person name="Fang X."/>
            <person name="Li G."/>
            <person name="Fang L."/>
            <person name="Li Y."/>
            <person name="Liu D."/>
            <person name="Zheng H."/>
            <person name="Zhang Y."/>
            <person name="Qin N."/>
            <person name="Li Z."/>
            <person name="Yang G."/>
            <person name="Yang S."/>
            <person name="Bolund L."/>
            <person name="Kristiansen K."/>
            <person name="Zheng H."/>
            <person name="Li S."/>
            <person name="Zhang X."/>
            <person name="Yang H."/>
            <person name="Wang J."/>
            <person name="Sun R."/>
            <person name="Zhang B."/>
            <person name="Jiang S."/>
            <person name="Wang J."/>
            <person name="Du Y."/>
            <person name="Li S."/>
        </authorList>
    </citation>
    <scope>NUCLEOTIDE SEQUENCE [LARGE SCALE GENOMIC DNA]</scope>
    <source>
        <strain evidence="2">cv. 9930</strain>
    </source>
</reference>
<dbReference type="Gramene" id="KGN44061">
    <property type="protein sequence ID" value="KGN44061"/>
    <property type="gene ID" value="Csa_7G157500"/>
</dbReference>
<evidence type="ECO:0000313" key="1">
    <source>
        <dbReference type="EMBL" id="KGN44061.1"/>
    </source>
</evidence>
<reference evidence="1 2" key="4">
    <citation type="journal article" date="2011" name="BMC Genomics">
        <title>RNA-Seq improves annotation of protein-coding genes in the cucumber genome.</title>
        <authorList>
            <person name="Li Z."/>
            <person name="Zhang Z."/>
            <person name="Yan P."/>
            <person name="Huang S."/>
            <person name="Fei Z."/>
            <person name="Lin K."/>
        </authorList>
    </citation>
    <scope>NUCLEOTIDE SEQUENCE [LARGE SCALE GENOMIC DNA]</scope>
    <source>
        <strain evidence="2">cv. 9930</strain>
    </source>
</reference>
<gene>
    <name evidence="1" type="ORF">Csa_7G157500</name>
</gene>
<organism evidence="1 2">
    <name type="scientific">Cucumis sativus</name>
    <name type="common">Cucumber</name>
    <dbReference type="NCBI Taxonomy" id="3659"/>
    <lineage>
        <taxon>Eukaryota</taxon>
        <taxon>Viridiplantae</taxon>
        <taxon>Streptophyta</taxon>
        <taxon>Embryophyta</taxon>
        <taxon>Tracheophyta</taxon>
        <taxon>Spermatophyta</taxon>
        <taxon>Magnoliopsida</taxon>
        <taxon>eudicotyledons</taxon>
        <taxon>Gunneridae</taxon>
        <taxon>Pentapetalae</taxon>
        <taxon>rosids</taxon>
        <taxon>fabids</taxon>
        <taxon>Cucurbitales</taxon>
        <taxon>Cucurbitaceae</taxon>
        <taxon>Benincaseae</taxon>
        <taxon>Cucumis</taxon>
    </lineage>
</organism>
<protein>
    <submittedName>
        <fullName evidence="1">Uncharacterized protein</fullName>
    </submittedName>
</protein>
<keyword evidence="2" id="KW-1185">Reference proteome</keyword>
<reference evidence="1 2" key="2">
    <citation type="journal article" date="2009" name="PLoS ONE">
        <title>An integrated genetic and cytogenetic map of the cucumber genome.</title>
        <authorList>
            <person name="Ren Y."/>
            <person name="Zhang Z."/>
            <person name="Liu J."/>
            <person name="Staub J.E."/>
            <person name="Han Y."/>
            <person name="Cheng Z."/>
            <person name="Li X."/>
            <person name="Lu J."/>
            <person name="Miao H."/>
            <person name="Kang H."/>
            <person name="Xie B."/>
            <person name="Gu X."/>
            <person name="Wang X."/>
            <person name="Du Y."/>
            <person name="Jin W."/>
            <person name="Huang S."/>
        </authorList>
    </citation>
    <scope>NUCLEOTIDE SEQUENCE [LARGE SCALE GENOMIC DNA]</scope>
    <source>
        <strain evidence="2">cv. 9930</strain>
    </source>
</reference>
<proteinExistence type="predicted"/>
<evidence type="ECO:0000313" key="2">
    <source>
        <dbReference type="Proteomes" id="UP000029981"/>
    </source>
</evidence>